<dbReference type="InterPro" id="IPR036844">
    <property type="entry name" value="Hint_dom_sf"/>
</dbReference>
<dbReference type="OrthoDB" id="7873527at2"/>
<gene>
    <name evidence="2" type="ORF">CLV74_105154</name>
</gene>
<sequence>MYFDAKLASDVAQNIQRSWGIATGTQILTAKGAVDVESLKAGDRIITRDAGMVAVARVEIETIECDAIRIRAGSLGHDRPEQDTLLPAGQKLLIRDWRSKAMTGKAQALMTAAALVDGEFLKKVEDARLQVIRLYFDQPRIVYADGLELHCPAA</sequence>
<protein>
    <submittedName>
        <fullName evidence="2">Hint domain-containing protein</fullName>
    </submittedName>
</protein>
<dbReference type="InterPro" id="IPR028992">
    <property type="entry name" value="Hedgehog/Intein_dom"/>
</dbReference>
<accession>A0A2T0WTZ6</accession>
<organism evidence="2 3">
    <name type="scientific">Donghicola tyrosinivorans</name>
    <dbReference type="NCBI Taxonomy" id="1652492"/>
    <lineage>
        <taxon>Bacteria</taxon>
        <taxon>Pseudomonadati</taxon>
        <taxon>Pseudomonadota</taxon>
        <taxon>Alphaproteobacteria</taxon>
        <taxon>Rhodobacterales</taxon>
        <taxon>Roseobacteraceae</taxon>
        <taxon>Donghicola</taxon>
    </lineage>
</organism>
<evidence type="ECO:0000313" key="3">
    <source>
        <dbReference type="Proteomes" id="UP000238392"/>
    </source>
</evidence>
<keyword evidence="3" id="KW-1185">Reference proteome</keyword>
<comment type="caution">
    <text evidence="2">The sequence shown here is derived from an EMBL/GenBank/DDBJ whole genome shotgun (WGS) entry which is preliminary data.</text>
</comment>
<proteinExistence type="predicted"/>
<dbReference type="Proteomes" id="UP000238392">
    <property type="component" value="Unassembled WGS sequence"/>
</dbReference>
<dbReference type="EMBL" id="PVTQ01000005">
    <property type="protein sequence ID" value="PRY90173.1"/>
    <property type="molecule type" value="Genomic_DNA"/>
</dbReference>
<dbReference type="RefSeq" id="WP_106263990.1">
    <property type="nucleotide sequence ID" value="NZ_PVTQ01000005.1"/>
</dbReference>
<name>A0A2T0WTZ6_9RHOB</name>
<feature type="domain" description="Hedgehog/Intein (Hint)" evidence="1">
    <location>
        <begin position="22"/>
        <end position="148"/>
    </location>
</feature>
<reference evidence="2 3" key="1">
    <citation type="submission" date="2018-03" db="EMBL/GenBank/DDBJ databases">
        <title>Genomic Encyclopedia of Archaeal and Bacterial Type Strains, Phase II (KMG-II): from individual species to whole genera.</title>
        <authorList>
            <person name="Goeker M."/>
        </authorList>
    </citation>
    <scope>NUCLEOTIDE SEQUENCE [LARGE SCALE GENOMIC DNA]</scope>
    <source>
        <strain evidence="2 3">DSM 100212</strain>
    </source>
</reference>
<dbReference type="SUPFAM" id="SSF51294">
    <property type="entry name" value="Hedgehog/intein (Hint) domain"/>
    <property type="match status" value="1"/>
</dbReference>
<dbReference type="Pfam" id="PF13403">
    <property type="entry name" value="Hint_2"/>
    <property type="match status" value="1"/>
</dbReference>
<dbReference type="AlphaFoldDB" id="A0A2T0WTZ6"/>
<evidence type="ECO:0000313" key="2">
    <source>
        <dbReference type="EMBL" id="PRY90173.1"/>
    </source>
</evidence>
<evidence type="ECO:0000259" key="1">
    <source>
        <dbReference type="Pfam" id="PF13403"/>
    </source>
</evidence>